<keyword evidence="12" id="KW-1185">Reference proteome</keyword>
<gene>
    <name evidence="11" type="ORF">FF38_05136</name>
</gene>
<evidence type="ECO:0000256" key="8">
    <source>
        <dbReference type="SAM" id="Coils"/>
    </source>
</evidence>
<dbReference type="Gene3D" id="1.10.510.10">
    <property type="entry name" value="Transferase(Phosphotransferase) domain 1"/>
    <property type="match status" value="1"/>
</dbReference>
<evidence type="ECO:0000256" key="6">
    <source>
        <dbReference type="ARBA" id="ARBA00022840"/>
    </source>
</evidence>
<dbReference type="InterPro" id="IPR017441">
    <property type="entry name" value="Protein_kinase_ATP_BS"/>
</dbReference>
<evidence type="ECO:0000256" key="2">
    <source>
        <dbReference type="ARBA" id="ARBA00022553"/>
    </source>
</evidence>
<feature type="region of interest" description="Disordered" evidence="9">
    <location>
        <begin position="809"/>
        <end position="840"/>
    </location>
</feature>
<accession>A0A0L0C207</accession>
<dbReference type="PROSITE" id="PS00107">
    <property type="entry name" value="PROTEIN_KINASE_ATP"/>
    <property type="match status" value="1"/>
</dbReference>
<feature type="coiled-coil region" evidence="8">
    <location>
        <begin position="999"/>
        <end position="1112"/>
    </location>
</feature>
<evidence type="ECO:0000256" key="7">
    <source>
        <dbReference type="PROSITE-ProRule" id="PRU10141"/>
    </source>
</evidence>
<dbReference type="SMART" id="SM00220">
    <property type="entry name" value="S_TKc"/>
    <property type="match status" value="1"/>
</dbReference>
<dbReference type="OrthoDB" id="10027016at2759"/>
<dbReference type="Proteomes" id="UP000037069">
    <property type="component" value="Unassembled WGS sequence"/>
</dbReference>
<dbReference type="FunFam" id="1.10.510.10:FF:000081">
    <property type="entry name" value="STE20-like serine/threonine-protein kinase"/>
    <property type="match status" value="1"/>
</dbReference>
<dbReference type="InterPro" id="IPR022165">
    <property type="entry name" value="PKK"/>
</dbReference>
<feature type="compositionally biased region" description="Low complexity" evidence="9">
    <location>
        <begin position="541"/>
        <end position="563"/>
    </location>
</feature>
<organism evidence="11 12">
    <name type="scientific">Lucilia cuprina</name>
    <name type="common">Green bottle fly</name>
    <name type="synonym">Australian sheep blowfly</name>
    <dbReference type="NCBI Taxonomy" id="7375"/>
    <lineage>
        <taxon>Eukaryota</taxon>
        <taxon>Metazoa</taxon>
        <taxon>Ecdysozoa</taxon>
        <taxon>Arthropoda</taxon>
        <taxon>Hexapoda</taxon>
        <taxon>Insecta</taxon>
        <taxon>Pterygota</taxon>
        <taxon>Neoptera</taxon>
        <taxon>Endopterygota</taxon>
        <taxon>Diptera</taxon>
        <taxon>Brachycera</taxon>
        <taxon>Muscomorpha</taxon>
        <taxon>Oestroidea</taxon>
        <taxon>Calliphoridae</taxon>
        <taxon>Luciliinae</taxon>
        <taxon>Lucilia</taxon>
    </lineage>
</organism>
<evidence type="ECO:0000313" key="11">
    <source>
        <dbReference type="EMBL" id="KNC26368.1"/>
    </source>
</evidence>
<dbReference type="Pfam" id="PF12474">
    <property type="entry name" value="PKK"/>
    <property type="match status" value="3"/>
</dbReference>
<dbReference type="GO" id="GO:0005524">
    <property type="term" value="F:ATP binding"/>
    <property type="evidence" value="ECO:0007669"/>
    <property type="project" value="UniProtKB-UniRule"/>
</dbReference>
<evidence type="ECO:0000256" key="4">
    <source>
        <dbReference type="ARBA" id="ARBA00022741"/>
    </source>
</evidence>
<evidence type="ECO:0000259" key="10">
    <source>
        <dbReference type="PROSITE" id="PS50011"/>
    </source>
</evidence>
<dbReference type="GO" id="GO:0004674">
    <property type="term" value="F:protein serine/threonine kinase activity"/>
    <property type="evidence" value="ECO:0007669"/>
    <property type="project" value="UniProtKB-KW"/>
</dbReference>
<name>A0A0L0C207_LUCCU</name>
<feature type="region of interest" description="Disordered" evidence="9">
    <location>
        <begin position="481"/>
        <end position="592"/>
    </location>
</feature>
<dbReference type="InterPro" id="IPR011009">
    <property type="entry name" value="Kinase-like_dom_sf"/>
</dbReference>
<feature type="coiled-coil region" evidence="8">
    <location>
        <begin position="1353"/>
        <end position="1390"/>
    </location>
</feature>
<evidence type="ECO:0000256" key="1">
    <source>
        <dbReference type="ARBA" id="ARBA00022527"/>
    </source>
</evidence>
<feature type="binding site" evidence="7">
    <location>
        <position position="65"/>
    </location>
    <ligand>
        <name>ATP</name>
        <dbReference type="ChEBI" id="CHEBI:30616"/>
    </ligand>
</feature>
<dbReference type="EMBL" id="JRES01000990">
    <property type="protein sequence ID" value="KNC26368.1"/>
    <property type="molecule type" value="Genomic_DNA"/>
</dbReference>
<keyword evidence="2" id="KW-0597">Phosphoprotein</keyword>
<keyword evidence="1" id="KW-0723">Serine/threonine-protein kinase</keyword>
<dbReference type="PROSITE" id="PS00108">
    <property type="entry name" value="PROTEIN_KINASE_ST"/>
    <property type="match status" value="1"/>
</dbReference>
<evidence type="ECO:0000256" key="3">
    <source>
        <dbReference type="ARBA" id="ARBA00022679"/>
    </source>
</evidence>
<evidence type="ECO:0000256" key="5">
    <source>
        <dbReference type="ARBA" id="ARBA00022777"/>
    </source>
</evidence>
<dbReference type="PROSITE" id="PS50011">
    <property type="entry name" value="PROTEIN_KINASE_DOM"/>
    <property type="match status" value="1"/>
</dbReference>
<proteinExistence type="predicted"/>
<reference evidence="11 12" key="1">
    <citation type="journal article" date="2015" name="Nat. Commun.">
        <title>Lucilia cuprina genome unlocks parasitic fly biology to underpin future interventions.</title>
        <authorList>
            <person name="Anstead C.A."/>
            <person name="Korhonen P.K."/>
            <person name="Young N.D."/>
            <person name="Hall R.S."/>
            <person name="Jex A.R."/>
            <person name="Murali S.C."/>
            <person name="Hughes D.S."/>
            <person name="Lee S.F."/>
            <person name="Perry T."/>
            <person name="Stroehlein A.J."/>
            <person name="Ansell B.R."/>
            <person name="Breugelmans B."/>
            <person name="Hofmann A."/>
            <person name="Qu J."/>
            <person name="Dugan S."/>
            <person name="Lee S.L."/>
            <person name="Chao H."/>
            <person name="Dinh H."/>
            <person name="Han Y."/>
            <person name="Doddapaneni H.V."/>
            <person name="Worley K.C."/>
            <person name="Muzny D.M."/>
            <person name="Ioannidis P."/>
            <person name="Waterhouse R.M."/>
            <person name="Zdobnov E.M."/>
            <person name="James P.J."/>
            <person name="Bagnall N.H."/>
            <person name="Kotze A.C."/>
            <person name="Gibbs R.A."/>
            <person name="Richards S."/>
            <person name="Batterham P."/>
            <person name="Gasser R.B."/>
        </authorList>
    </citation>
    <scope>NUCLEOTIDE SEQUENCE [LARGE SCALE GENOMIC DNA]</scope>
    <source>
        <strain evidence="11 12">LS</strain>
        <tissue evidence="11">Full body</tissue>
    </source>
</reference>
<keyword evidence="8" id="KW-0175">Coiled coil</keyword>
<dbReference type="SUPFAM" id="SSF56112">
    <property type="entry name" value="Protein kinase-like (PK-like)"/>
    <property type="match status" value="1"/>
</dbReference>
<dbReference type="FunFam" id="3.30.200.20:FF:000353">
    <property type="entry name" value="Sterile20-like kinase, isoform B"/>
    <property type="match status" value="1"/>
</dbReference>
<feature type="region of interest" description="Disordered" evidence="9">
    <location>
        <begin position="967"/>
        <end position="994"/>
    </location>
</feature>
<dbReference type="Pfam" id="PF00069">
    <property type="entry name" value="Pkinase"/>
    <property type="match status" value="1"/>
</dbReference>
<evidence type="ECO:0000313" key="12">
    <source>
        <dbReference type="Proteomes" id="UP000037069"/>
    </source>
</evidence>
<dbReference type="InterPro" id="IPR051585">
    <property type="entry name" value="STE20_Ser/Thr_Kinases"/>
</dbReference>
<dbReference type="InterPro" id="IPR008271">
    <property type="entry name" value="Ser/Thr_kinase_AS"/>
</dbReference>
<dbReference type="InterPro" id="IPR000719">
    <property type="entry name" value="Prot_kinase_dom"/>
</dbReference>
<dbReference type="Gene3D" id="3.30.200.20">
    <property type="entry name" value="Phosphorylase Kinase, domain 1"/>
    <property type="match status" value="1"/>
</dbReference>
<dbReference type="PANTHER" id="PTHR46538">
    <property type="entry name" value="PROTEIN KINASE DOMAIN-CONTAINING PROTEIN"/>
    <property type="match status" value="1"/>
</dbReference>
<dbReference type="CDD" id="cd06611">
    <property type="entry name" value="STKc_SLK_like"/>
    <property type="match status" value="1"/>
</dbReference>
<feature type="compositionally biased region" description="Polar residues" evidence="9">
    <location>
        <begin position="566"/>
        <end position="592"/>
    </location>
</feature>
<keyword evidence="6 7" id="KW-0067">ATP-binding</keyword>
<keyword evidence="5" id="KW-0418">Kinase</keyword>
<comment type="caution">
    <text evidence="11">The sequence shown here is derived from an EMBL/GenBank/DDBJ whole genome shotgun (WGS) entry which is preliminary data.</text>
</comment>
<dbReference type="PANTHER" id="PTHR46538:SF3">
    <property type="entry name" value="PROTEIN KINASE DOMAIN-CONTAINING PROTEIN"/>
    <property type="match status" value="1"/>
</dbReference>
<feature type="domain" description="Protein kinase" evidence="10">
    <location>
        <begin position="36"/>
        <end position="294"/>
    </location>
</feature>
<dbReference type="OMA" id="KYIHTND"/>
<dbReference type="STRING" id="7375.A0A0L0C207"/>
<keyword evidence="4 7" id="KW-0547">Nucleotide-binding</keyword>
<protein>
    <recommendedName>
        <fullName evidence="10">Protein kinase domain-containing protein</fullName>
    </recommendedName>
</protein>
<sequence>MSFINNLKKVFHLGGEAKKKRHGNNIKMDTDPAEIWEIVGELGDGAFGKVYKAQNKETSQFAAAKMCILEAVADLSDHMVEIDILSEIKHPNIVELYEAFYIDLKLWMLIEYCDGGALDSIMVELEKPLNEPQIAYVCKHMTEGLDFLHKNKVIHRDLKAGNVLLTMEGGVKLADFGVSAKNKHTLQKHDTFIGTPYWMAPELVLCETFRDNPYDQKVDIWSLGITLIELAQMEPPNSEMSPMRVLLKIQKSDPPKLDQPSRWSKEFNDFLKNSLVKDPQLRPSTEALLQHAFINREIDAKPLKDLLLEYRAEVVEEVVDDEAEEPRNSALPLELYDDSSSLQSQDIEKLPGTPTSLSRDIKEQSQLNNLQNIQHPVNDILAEQTSTTIKTNTKLIINEEEVELEKSVNSSPLVLKKPNRPPQLQKIPEDLGIAEQEVPSIPMPMDGDKKAKLIKNIPFFLFTKNLFNKNQMCFLFQMPKREKGKAPPPPPAIIKAKHSAASSDTTSNTDIEGISNISESSIPSESIMFKDEESKHPPSPVSSTSTVSVKSVSLSSNKSNSPTGAGLSSSTSMVTINSDMSSTSPPPCQSEQLVNPQNVLPNSLDSGRSQITVVTSTHPPVIIDSSLSPPKNDVVIVSNSLNKSMHINESSTDEDYPSMDDSIGVSSPILSQKQSMIVTLSTEGTPIEEIHRKIESQGRKLDESEVLIVSPSFTNANDSTYNTSSEELIERNNSQQIMDTSHVSVVTVGDEIRVKDSSHLHDSLHTHNNSFIEDGDTMDKGHNGQVFSTQSQQHFIDTDDINVIVNRSRKQDQHLSQPGEGSESDSIRSSTGSGNRIVRRGTEVKIAVSADKSDAESISTTASHDSRIEIEVDRKETQEDDVIIRRKKPVAGYKSGYSGGTGPTKEEIELRNIRKKTRKRTRKFEIDGVQVTTTTSRVIYGDEDSGGFYDDHVFRKQELRELKMLQKQEKKQQTDLQLKEQMSKEQQDRRFDQERTSLEKTYEADMDALARQHKQLVEKTEQAQEHELRSSSKRIRAEQEKELKIFRENLKQEIHLLKQEVDLLPKDKRKDEFKQRRSAMELDHEEKERAFLDSLKERHELLLRRISEKHRDHLATIHRNFLQQKQNAMRTREALLWELEEKQLHERHQLSKRHVKEMCFMQRHQMIVRHEKELDQVKRMLQRKEEDLIKKQALEKRALPKRIRAERKARELMFRESLRISSNLDPEVERERLKKTRKGELRNFVFAREEHRFPGLKLRPQFTLHELITVNDSSNLRGKVSMCVPVTATATSSALGLFGIANEQYRSTISNSTLQAAFRQTAFTVIIVKKFNFQEQDKKRYTQEERRFEIKHQKQLEELRATRESTIRELEQLQNEKRKALVEHEHAKLTQIDDRLKTELREWKDQLVPRKQNFIKMVNVMYDKFEKRYCITSDRNLRKIEDDVDNLIKLPPHLVGIFNETPRLVPRGTFLGNINQMARSRTLSLFSSNISSNFRGSVPDLSRSVPTTPMFTFKHDRVKLVDSLKNTSSSIPRYPDSSNEGVLEKTSTVFTKPLLANDIDQIVYLGEENDKIVEIKTTSSIPAVKNMNKRHLPISLTTFRSRSPTSAINSESRDDIVFDRFSKADEELVQLRNQPNSLLHSSSSFIIKRPSYLPERNTTMINSHSVQNLQKISLLENRVKPLDSFSSSEMKYTSLAGQKAAELLAEVQPTLRASTKCDRNSIDTEEDSYDGLMLQKAPKYAIPRRLEESFIKQMEEMESLYGGTLVVTMPSDVLHRDHFTESTRSSLSSFSEG</sequence>
<feature type="coiled-coil region" evidence="8">
    <location>
        <begin position="1167"/>
        <end position="1197"/>
    </location>
</feature>
<evidence type="ECO:0000256" key="9">
    <source>
        <dbReference type="SAM" id="MobiDB-lite"/>
    </source>
</evidence>
<feature type="compositionally biased region" description="Low complexity" evidence="9">
    <location>
        <begin position="499"/>
        <end position="527"/>
    </location>
</feature>
<keyword evidence="3" id="KW-0808">Transferase</keyword>